<evidence type="ECO:0008006" key="4">
    <source>
        <dbReference type="Google" id="ProtNLM"/>
    </source>
</evidence>
<dbReference type="EMBL" id="JBEDUW010000006">
    <property type="protein sequence ID" value="KAK9919850.1"/>
    <property type="molecule type" value="Genomic_DNA"/>
</dbReference>
<comment type="caution">
    <text evidence="2">The sequence shown here is derived from an EMBL/GenBank/DDBJ whole genome shotgun (WGS) entry which is preliminary data.</text>
</comment>
<evidence type="ECO:0000256" key="1">
    <source>
        <dbReference type="SAM" id="SignalP"/>
    </source>
</evidence>
<dbReference type="Proteomes" id="UP001457282">
    <property type="component" value="Unassembled WGS sequence"/>
</dbReference>
<feature type="signal peptide" evidence="1">
    <location>
        <begin position="1"/>
        <end position="25"/>
    </location>
</feature>
<dbReference type="Gene3D" id="6.20.40.10">
    <property type="match status" value="1"/>
</dbReference>
<feature type="chain" id="PRO_5043351586" description="Secreted protein" evidence="1">
    <location>
        <begin position="26"/>
        <end position="100"/>
    </location>
</feature>
<accession>A0AAW1W4L1</accession>
<gene>
    <name evidence="2" type="ORF">M0R45_028425</name>
</gene>
<organism evidence="2 3">
    <name type="scientific">Rubus argutus</name>
    <name type="common">Southern blackberry</name>
    <dbReference type="NCBI Taxonomy" id="59490"/>
    <lineage>
        <taxon>Eukaryota</taxon>
        <taxon>Viridiplantae</taxon>
        <taxon>Streptophyta</taxon>
        <taxon>Embryophyta</taxon>
        <taxon>Tracheophyta</taxon>
        <taxon>Spermatophyta</taxon>
        <taxon>Magnoliopsida</taxon>
        <taxon>eudicotyledons</taxon>
        <taxon>Gunneridae</taxon>
        <taxon>Pentapetalae</taxon>
        <taxon>rosids</taxon>
        <taxon>fabids</taxon>
        <taxon>Rosales</taxon>
        <taxon>Rosaceae</taxon>
        <taxon>Rosoideae</taxon>
        <taxon>Rosoideae incertae sedis</taxon>
        <taxon>Rubus</taxon>
    </lineage>
</organism>
<keyword evidence="3" id="KW-1185">Reference proteome</keyword>
<dbReference type="AlphaFoldDB" id="A0AAW1W4L1"/>
<keyword evidence="1" id="KW-0732">Signal</keyword>
<evidence type="ECO:0000313" key="2">
    <source>
        <dbReference type="EMBL" id="KAK9919850.1"/>
    </source>
</evidence>
<evidence type="ECO:0000313" key="3">
    <source>
        <dbReference type="Proteomes" id="UP001457282"/>
    </source>
</evidence>
<name>A0AAW1W4L1_RUBAR</name>
<sequence>MALCKGKGQGMVVLCLLLSPKLLTQLAWVTFLFEEEIHLIACRRTPPAAAFSVIKKLGLGVVCDWMAIFHETVIIEVDENGTTGAAATGAVVTLCRTCFS</sequence>
<protein>
    <recommendedName>
        <fullName evidence="4">Secreted protein</fullName>
    </recommendedName>
</protein>
<reference evidence="2 3" key="1">
    <citation type="journal article" date="2023" name="G3 (Bethesda)">
        <title>A chromosome-length genome assembly and annotation of blackberry (Rubus argutus, cv. 'Hillquist').</title>
        <authorList>
            <person name="Bruna T."/>
            <person name="Aryal R."/>
            <person name="Dudchenko O."/>
            <person name="Sargent D.J."/>
            <person name="Mead D."/>
            <person name="Buti M."/>
            <person name="Cavallini A."/>
            <person name="Hytonen T."/>
            <person name="Andres J."/>
            <person name="Pham M."/>
            <person name="Weisz D."/>
            <person name="Mascagni F."/>
            <person name="Usai G."/>
            <person name="Natali L."/>
            <person name="Bassil N."/>
            <person name="Fernandez G.E."/>
            <person name="Lomsadze A."/>
            <person name="Armour M."/>
            <person name="Olukolu B."/>
            <person name="Poorten T."/>
            <person name="Britton C."/>
            <person name="Davik J."/>
            <person name="Ashrafi H."/>
            <person name="Aiden E.L."/>
            <person name="Borodovsky M."/>
            <person name="Worthington M."/>
        </authorList>
    </citation>
    <scope>NUCLEOTIDE SEQUENCE [LARGE SCALE GENOMIC DNA]</scope>
    <source>
        <strain evidence="2">PI 553951</strain>
    </source>
</reference>
<proteinExistence type="predicted"/>